<name>A0ACA9Q472_9GLOM</name>
<dbReference type="EMBL" id="CAJVPT010043533">
    <property type="protein sequence ID" value="CAG8732488.1"/>
    <property type="molecule type" value="Genomic_DNA"/>
</dbReference>
<proteinExistence type="predicted"/>
<gene>
    <name evidence="1" type="ORF">ACOLOM_LOCUS11729</name>
</gene>
<protein>
    <submittedName>
        <fullName evidence="1">2876_t:CDS:1</fullName>
    </submittedName>
</protein>
<organism evidence="1 2">
    <name type="scientific">Acaulospora colombiana</name>
    <dbReference type="NCBI Taxonomy" id="27376"/>
    <lineage>
        <taxon>Eukaryota</taxon>
        <taxon>Fungi</taxon>
        <taxon>Fungi incertae sedis</taxon>
        <taxon>Mucoromycota</taxon>
        <taxon>Glomeromycotina</taxon>
        <taxon>Glomeromycetes</taxon>
        <taxon>Diversisporales</taxon>
        <taxon>Acaulosporaceae</taxon>
        <taxon>Acaulospora</taxon>
    </lineage>
</organism>
<evidence type="ECO:0000313" key="1">
    <source>
        <dbReference type="EMBL" id="CAG8732488.1"/>
    </source>
</evidence>
<evidence type="ECO:0000313" key="2">
    <source>
        <dbReference type="Proteomes" id="UP000789525"/>
    </source>
</evidence>
<comment type="caution">
    <text evidence="1">The sequence shown here is derived from an EMBL/GenBank/DDBJ whole genome shotgun (WGS) entry which is preliminary data.</text>
</comment>
<reference evidence="1" key="1">
    <citation type="submission" date="2021-06" db="EMBL/GenBank/DDBJ databases">
        <authorList>
            <person name="Kallberg Y."/>
            <person name="Tangrot J."/>
            <person name="Rosling A."/>
        </authorList>
    </citation>
    <scope>NUCLEOTIDE SEQUENCE</scope>
    <source>
        <strain evidence="1">CL356</strain>
    </source>
</reference>
<feature type="non-terminal residue" evidence="1">
    <location>
        <position position="1"/>
    </location>
</feature>
<dbReference type="Proteomes" id="UP000789525">
    <property type="component" value="Unassembled WGS sequence"/>
</dbReference>
<accession>A0ACA9Q472</accession>
<keyword evidence="2" id="KW-1185">Reference proteome</keyword>
<sequence length="318" mass="34766">SMERFTLFWEILVSKARDEPTRRVQQQFTATQSIFTLKAGGIDLTATFLSPVEHSIPFSYLSLSAVSNDGASHSVQVYTDISAEWVSGDNGLLVNWSTKVEDPTAGIITHQVQLANEETFKEIGDHIQRETNLIRLANISILMTQGTTYQTGADTDVRAQFIQHGVLLNTTDSEFRAVQDRWPIFAYAKDLGDVGSGGVQNAVVFSVGHVRDPAIQYIVEGGGLQERGIASFHSDFTDALGRANTFDAKVKSDALSVSEHYAGIAALSVRQAFAATEITISRGAGGSWNTSDILIFMKGVCCVLYLQTTTDLLYRNIE</sequence>